<dbReference type="RefSeq" id="WP_097655136.1">
    <property type="nucleotide sequence ID" value="NZ_LYXE01000182.1"/>
</dbReference>
<proteinExistence type="predicted"/>
<dbReference type="Gene3D" id="3.50.50.60">
    <property type="entry name" value="FAD/NAD(P)-binding domain"/>
    <property type="match status" value="1"/>
</dbReference>
<evidence type="ECO:0000313" key="1">
    <source>
        <dbReference type="EMBL" id="PDV96750.1"/>
    </source>
</evidence>
<dbReference type="InterPro" id="IPR036188">
    <property type="entry name" value="FAD/NAD-bd_sf"/>
</dbReference>
<gene>
    <name evidence="1" type="ORF">A9Q02_05865</name>
</gene>
<dbReference type="AlphaFoldDB" id="A0A2H3L3E7"/>
<dbReference type="Pfam" id="PF05834">
    <property type="entry name" value="Lycopene_cycl"/>
    <property type="match status" value="1"/>
</dbReference>
<dbReference type="EMBL" id="LYXE01000182">
    <property type="protein sequence ID" value="PDV96750.1"/>
    <property type="molecule type" value="Genomic_DNA"/>
</dbReference>
<dbReference type="Proteomes" id="UP000220922">
    <property type="component" value="Unassembled WGS sequence"/>
</dbReference>
<dbReference type="SUPFAM" id="SSF51905">
    <property type="entry name" value="FAD/NAD(P)-binding domain"/>
    <property type="match status" value="1"/>
</dbReference>
<keyword evidence="2" id="KW-1185">Reference proteome</keyword>
<protein>
    <submittedName>
        <fullName evidence="1">Lycopene cyclase</fullName>
    </submittedName>
</protein>
<dbReference type="OrthoDB" id="24355at2"/>
<comment type="caution">
    <text evidence="1">The sequence shown here is derived from an EMBL/GenBank/DDBJ whole genome shotgun (WGS) entry which is preliminary data.</text>
</comment>
<organism evidence="1 2">
    <name type="scientific">Candidatus Chloroploca asiatica</name>
    <dbReference type="NCBI Taxonomy" id="1506545"/>
    <lineage>
        <taxon>Bacteria</taxon>
        <taxon>Bacillati</taxon>
        <taxon>Chloroflexota</taxon>
        <taxon>Chloroflexia</taxon>
        <taxon>Chloroflexales</taxon>
        <taxon>Chloroflexineae</taxon>
        <taxon>Oscillochloridaceae</taxon>
        <taxon>Candidatus Chloroploca</taxon>
    </lineage>
</organism>
<accession>A0A2H3L3E7</accession>
<name>A0A2H3L3E7_9CHLR</name>
<evidence type="ECO:0000313" key="2">
    <source>
        <dbReference type="Proteomes" id="UP000220922"/>
    </source>
</evidence>
<reference evidence="1 2" key="1">
    <citation type="submission" date="2016-05" db="EMBL/GenBank/DDBJ databases">
        <authorList>
            <person name="Lavstsen T."/>
            <person name="Jespersen J.S."/>
        </authorList>
    </citation>
    <scope>NUCLEOTIDE SEQUENCE [LARGE SCALE GENOMIC DNA]</scope>
    <source>
        <strain evidence="1 2">B7-9</strain>
    </source>
</reference>
<sequence length="400" mass="46062">MQRFDSIIAGGGASGLSLAYHLGKAGLHNHRILLVDREVKVRNDRTWCFWEVGDGAFEPVVFRSWEHLWFHSETHSQRLAIAPYRYKMIQGLDFYQFLEQWLQTQPQITRIHGSVDRIEDQPDGVTVWVDGQPYHGNWAFNSIMRPQPQLPGYTYWLQHFKGWVIRTPAPAFEPAAPTFMDFRVPQEHDVRFVYVLPFDPYTALVEFTYFSPTLVPQEEYDRQLKHYISERLGLTSYAIEHCEFGVIPMSDAPLVRRPSPHVLNIGTAGGQTKASTGYTFQRIQRQSARIAASMALTGQPFYRERAWNRHAAMDSVLLKVLDTGRERGADFFSQLFSRNDPRHVLRFLDEETLLLEDVILMGTVNVPAFLATAIELLGIRLRDHFIDPLRRGDGAYPVPD</sequence>